<dbReference type="RefSeq" id="WP_280322421.1">
    <property type="nucleotide sequence ID" value="NZ_CP118605.1"/>
</dbReference>
<dbReference type="PROSITE" id="PS51257">
    <property type="entry name" value="PROKAR_LIPOPROTEIN"/>
    <property type="match status" value="1"/>
</dbReference>
<accession>A0ABY8NHY7</accession>
<sequence length="180" mass="20407">MSLKRFLLIFCVSLLSSMLAGCKEVKYYGYELASQELSGGVLRINFVGNYREAYEESGGSFLEWGFPYNLQFSFSCSGRCVVEGLVIKEVKLLGLKTNNQYEFSDLGFGDPKLYDGRKVFRASIGPLTAENFQYEDYQISGVAQLVNSGSQVVREEFVLFLKTDFRIEKRSDFFDEATSI</sequence>
<evidence type="ECO:0008006" key="4">
    <source>
        <dbReference type="Google" id="ProtNLM"/>
    </source>
</evidence>
<reference evidence="2 3" key="1">
    <citation type="submission" date="2023-02" db="EMBL/GenBank/DDBJ databases">
        <title>Description and genomic characterization of Microbulbifer bruguierae sp. nov., isolated from the sediment of mangrove plant Bruguiera sexangula.</title>
        <authorList>
            <person name="Long M."/>
        </authorList>
    </citation>
    <scope>NUCLEOTIDE SEQUENCE [LARGE SCALE GENOMIC DNA]</scope>
    <source>
        <strain evidence="2 3">H12</strain>
    </source>
</reference>
<protein>
    <recommendedName>
        <fullName evidence="4">Lipoprotein</fullName>
    </recommendedName>
</protein>
<feature type="chain" id="PRO_5046683891" description="Lipoprotein" evidence="1">
    <location>
        <begin position="23"/>
        <end position="180"/>
    </location>
</feature>
<evidence type="ECO:0000313" key="3">
    <source>
        <dbReference type="Proteomes" id="UP001236500"/>
    </source>
</evidence>
<name>A0ABY8NHY7_9GAMM</name>
<proteinExistence type="predicted"/>
<dbReference type="Proteomes" id="UP001236500">
    <property type="component" value="Chromosome"/>
</dbReference>
<feature type="signal peptide" evidence="1">
    <location>
        <begin position="1"/>
        <end position="22"/>
    </location>
</feature>
<keyword evidence="3" id="KW-1185">Reference proteome</keyword>
<dbReference type="EMBL" id="CP118605">
    <property type="protein sequence ID" value="WGL18433.1"/>
    <property type="molecule type" value="Genomic_DNA"/>
</dbReference>
<keyword evidence="1" id="KW-0732">Signal</keyword>
<gene>
    <name evidence="2" type="ORF">PVT68_09075</name>
</gene>
<organism evidence="2 3">
    <name type="scientific">Microbulbifer bruguierae</name>
    <dbReference type="NCBI Taxonomy" id="3029061"/>
    <lineage>
        <taxon>Bacteria</taxon>
        <taxon>Pseudomonadati</taxon>
        <taxon>Pseudomonadota</taxon>
        <taxon>Gammaproteobacteria</taxon>
        <taxon>Cellvibrionales</taxon>
        <taxon>Microbulbiferaceae</taxon>
        <taxon>Microbulbifer</taxon>
    </lineage>
</organism>
<evidence type="ECO:0000256" key="1">
    <source>
        <dbReference type="SAM" id="SignalP"/>
    </source>
</evidence>
<evidence type="ECO:0000313" key="2">
    <source>
        <dbReference type="EMBL" id="WGL18433.1"/>
    </source>
</evidence>